<organism evidence="7 8">
    <name type="scientific">Mucilaginibacter mali</name>
    <dbReference type="NCBI Taxonomy" id="2740462"/>
    <lineage>
        <taxon>Bacteria</taxon>
        <taxon>Pseudomonadati</taxon>
        <taxon>Bacteroidota</taxon>
        <taxon>Sphingobacteriia</taxon>
        <taxon>Sphingobacteriales</taxon>
        <taxon>Sphingobacteriaceae</taxon>
        <taxon>Mucilaginibacter</taxon>
    </lineage>
</organism>
<dbReference type="EMBL" id="CP054139">
    <property type="protein sequence ID" value="QKJ29928.1"/>
    <property type="molecule type" value="Genomic_DNA"/>
</dbReference>
<evidence type="ECO:0000256" key="5">
    <source>
        <dbReference type="ARBA" id="ARBA00023136"/>
    </source>
</evidence>
<feature type="transmembrane region" description="Helical" evidence="6">
    <location>
        <begin position="111"/>
        <end position="128"/>
    </location>
</feature>
<evidence type="ECO:0000313" key="7">
    <source>
        <dbReference type="EMBL" id="QKJ29928.1"/>
    </source>
</evidence>
<sequence>MPQNKLFARFLYSGMQAIAVQVLGSLFFYLISVYLSKDNFGMISWLNALSLFFTTILGFGLEQVVTRRIAASNRSDWAAGAFFIHSVAGFIITLLILLGLKVIFHDAVFQYLPWFFAAQGLIFTGVPLKQFLNAKERFTPYGVIALISNSFKILVAWYLQYKGLLNTGTVITVLIGSAALELLCLLAYVVPKTTFSFKFNAKPYIKLIRESAAQYISVIFDMSLSRIDWILLGIITTNVVLADYSFAYRAFELARLPMLIIGPMILPRFSRLLATTKRWDDFKDWINDFNTVELFFAMLIPLILNFLWTPVVGWITGGKYGQGNSLQFMLLSLCIPLQFFVNLLWTVGFSAKKYRSVTGITIACAVTNIALNLLLIPMFDSLGAAIAFLATTALQGFLYYRLVNREVVAVSIFPLVAFILLAGIVYIAVNWLSIHYIFRLIIAIAAYLFIAAGCKLITKQRMVNFKNFLS</sequence>
<evidence type="ECO:0000256" key="1">
    <source>
        <dbReference type="ARBA" id="ARBA00004651"/>
    </source>
</evidence>
<feature type="transmembrane region" description="Helical" evidence="6">
    <location>
        <begin position="77"/>
        <end position="99"/>
    </location>
</feature>
<name>A0A7D4PTE5_9SPHI</name>
<keyword evidence="5 6" id="KW-0472">Membrane</keyword>
<dbReference type="Proteomes" id="UP000505355">
    <property type="component" value="Chromosome"/>
</dbReference>
<gene>
    <name evidence="7" type="ORF">HQ865_09220</name>
</gene>
<evidence type="ECO:0000256" key="6">
    <source>
        <dbReference type="SAM" id="Phobius"/>
    </source>
</evidence>
<evidence type="ECO:0000313" key="8">
    <source>
        <dbReference type="Proteomes" id="UP000505355"/>
    </source>
</evidence>
<feature type="transmembrane region" description="Helical" evidence="6">
    <location>
        <begin position="382"/>
        <end position="400"/>
    </location>
</feature>
<protein>
    <submittedName>
        <fullName evidence="7">Oligosaccharide flippase family protein</fullName>
    </submittedName>
</protein>
<evidence type="ECO:0000256" key="2">
    <source>
        <dbReference type="ARBA" id="ARBA00022475"/>
    </source>
</evidence>
<dbReference type="AlphaFoldDB" id="A0A7D4PTE5"/>
<feature type="transmembrane region" description="Helical" evidence="6">
    <location>
        <begin position="171"/>
        <end position="190"/>
    </location>
</feature>
<feature type="transmembrane region" description="Helical" evidence="6">
    <location>
        <begin position="357"/>
        <end position="376"/>
    </location>
</feature>
<feature type="transmembrane region" description="Helical" evidence="6">
    <location>
        <begin position="12"/>
        <end position="31"/>
    </location>
</feature>
<evidence type="ECO:0000256" key="3">
    <source>
        <dbReference type="ARBA" id="ARBA00022692"/>
    </source>
</evidence>
<feature type="transmembrane region" description="Helical" evidence="6">
    <location>
        <begin position="294"/>
        <end position="315"/>
    </location>
</feature>
<reference evidence="7 8" key="1">
    <citation type="submission" date="2020-05" db="EMBL/GenBank/DDBJ databases">
        <title>Mucilaginibacter mali sp. nov.</title>
        <authorList>
            <person name="Kim H.S."/>
            <person name="Lee K.C."/>
            <person name="Suh M.K."/>
            <person name="Kim J.-S."/>
            <person name="Han K.-I."/>
            <person name="Eom M.K."/>
            <person name="Shin Y.K."/>
            <person name="Lee J.-S."/>
        </authorList>
    </citation>
    <scope>NUCLEOTIDE SEQUENCE [LARGE SCALE GENOMIC DNA]</scope>
    <source>
        <strain evidence="7 8">G2-14</strain>
    </source>
</reference>
<proteinExistence type="predicted"/>
<feature type="transmembrane region" description="Helical" evidence="6">
    <location>
        <begin position="140"/>
        <end position="159"/>
    </location>
</feature>
<evidence type="ECO:0000256" key="4">
    <source>
        <dbReference type="ARBA" id="ARBA00022989"/>
    </source>
</evidence>
<dbReference type="PANTHER" id="PTHR30250:SF11">
    <property type="entry name" value="O-ANTIGEN TRANSPORTER-RELATED"/>
    <property type="match status" value="1"/>
</dbReference>
<dbReference type="KEGG" id="mmab:HQ865_09220"/>
<feature type="transmembrane region" description="Helical" evidence="6">
    <location>
        <begin position="327"/>
        <end position="345"/>
    </location>
</feature>
<dbReference type="Pfam" id="PF01943">
    <property type="entry name" value="Polysacc_synt"/>
    <property type="match status" value="1"/>
</dbReference>
<dbReference type="RefSeq" id="WP_173414618.1">
    <property type="nucleotide sequence ID" value="NZ_CP054139.1"/>
</dbReference>
<dbReference type="GO" id="GO:0005886">
    <property type="term" value="C:plasma membrane"/>
    <property type="evidence" value="ECO:0007669"/>
    <property type="project" value="UniProtKB-SubCell"/>
</dbReference>
<feature type="transmembrane region" description="Helical" evidence="6">
    <location>
        <begin position="229"/>
        <end position="247"/>
    </location>
</feature>
<keyword evidence="4 6" id="KW-1133">Transmembrane helix</keyword>
<comment type="subcellular location">
    <subcellularLocation>
        <location evidence="1">Cell membrane</location>
        <topology evidence="1">Multi-pass membrane protein</topology>
    </subcellularLocation>
</comment>
<dbReference type="InterPro" id="IPR002797">
    <property type="entry name" value="Polysacc_synth"/>
</dbReference>
<dbReference type="PANTHER" id="PTHR30250">
    <property type="entry name" value="PST FAMILY PREDICTED COLANIC ACID TRANSPORTER"/>
    <property type="match status" value="1"/>
</dbReference>
<keyword evidence="8" id="KW-1185">Reference proteome</keyword>
<keyword evidence="3 6" id="KW-0812">Transmembrane</keyword>
<keyword evidence="2" id="KW-1003">Cell membrane</keyword>
<feature type="transmembrane region" description="Helical" evidence="6">
    <location>
        <begin position="434"/>
        <end position="457"/>
    </location>
</feature>
<feature type="transmembrane region" description="Helical" evidence="6">
    <location>
        <begin position="407"/>
        <end position="428"/>
    </location>
</feature>
<feature type="transmembrane region" description="Helical" evidence="6">
    <location>
        <begin position="253"/>
        <end position="274"/>
    </location>
</feature>
<dbReference type="InterPro" id="IPR050833">
    <property type="entry name" value="Poly_Biosynth_Transport"/>
</dbReference>
<accession>A0A7D4PTE5</accession>
<feature type="transmembrane region" description="Helical" evidence="6">
    <location>
        <begin position="43"/>
        <end position="65"/>
    </location>
</feature>